<dbReference type="GO" id="GO:0005886">
    <property type="term" value="C:plasma membrane"/>
    <property type="evidence" value="ECO:0007669"/>
    <property type="project" value="UniProtKB-SubCell"/>
</dbReference>
<dbReference type="Pfam" id="PF03547">
    <property type="entry name" value="Mem_trans"/>
    <property type="match status" value="2"/>
</dbReference>
<evidence type="ECO:0000256" key="8">
    <source>
        <dbReference type="SAM" id="Phobius"/>
    </source>
</evidence>
<feature type="transmembrane region" description="Helical" evidence="8">
    <location>
        <begin position="31"/>
        <end position="48"/>
    </location>
</feature>
<comment type="similarity">
    <text evidence="2">Belongs to the auxin efflux carrier (TC 2.A.69) family.</text>
</comment>
<keyword evidence="6 8" id="KW-1133">Transmembrane helix</keyword>
<keyword evidence="4" id="KW-1003">Cell membrane</keyword>
<feature type="transmembrane region" description="Helical" evidence="8">
    <location>
        <begin position="278"/>
        <end position="297"/>
    </location>
</feature>
<accession>A0A841HJR8</accession>
<dbReference type="RefSeq" id="WP_184331025.1">
    <property type="nucleotide sequence ID" value="NZ_JACHHZ010000002.1"/>
</dbReference>
<sequence>MSALLLLALCLLLGWLVARFANPPAALAPSLNWWVINVAFSALVLNLIPKLRLDWHLWFLVAAMWFVFLGAWGFFTLIGKALHWSRGRIGALTLVCGLGNTSFIGFPMVEALRGEEGLKLALFGDQVGTFLALGVGGTIVAALYSGKSVAPIAIVRRVLFFPPFMSLLAGICVALAGGWPTMIDEILARIGATLVPLALFSVGLQFKLHFGKGQLGAIALGLGWKLLLVPLIVWLAGSLLHVEGAILTIAVLQSAMAPMISATILATQNDLEPTLANTVLGIGILLAFVTVPIANALL</sequence>
<keyword evidence="5 8" id="KW-0812">Transmembrane</keyword>
<feature type="transmembrane region" description="Helical" evidence="8">
    <location>
        <begin position="218"/>
        <end position="240"/>
    </location>
</feature>
<organism evidence="9 10">
    <name type="scientific">Povalibacter uvarum</name>
    <dbReference type="NCBI Taxonomy" id="732238"/>
    <lineage>
        <taxon>Bacteria</taxon>
        <taxon>Pseudomonadati</taxon>
        <taxon>Pseudomonadota</taxon>
        <taxon>Gammaproteobacteria</taxon>
        <taxon>Steroidobacterales</taxon>
        <taxon>Steroidobacteraceae</taxon>
        <taxon>Povalibacter</taxon>
    </lineage>
</organism>
<keyword evidence="7 8" id="KW-0472">Membrane</keyword>
<dbReference type="GO" id="GO:0055085">
    <property type="term" value="P:transmembrane transport"/>
    <property type="evidence" value="ECO:0007669"/>
    <property type="project" value="InterPro"/>
</dbReference>
<evidence type="ECO:0000256" key="7">
    <source>
        <dbReference type="ARBA" id="ARBA00023136"/>
    </source>
</evidence>
<evidence type="ECO:0000256" key="1">
    <source>
        <dbReference type="ARBA" id="ARBA00004651"/>
    </source>
</evidence>
<evidence type="ECO:0000256" key="5">
    <source>
        <dbReference type="ARBA" id="ARBA00022692"/>
    </source>
</evidence>
<evidence type="ECO:0000313" key="10">
    <source>
        <dbReference type="Proteomes" id="UP000588068"/>
    </source>
</evidence>
<feature type="transmembrane region" description="Helical" evidence="8">
    <location>
        <begin position="55"/>
        <end position="78"/>
    </location>
</feature>
<evidence type="ECO:0000256" key="3">
    <source>
        <dbReference type="ARBA" id="ARBA00022448"/>
    </source>
</evidence>
<keyword evidence="10" id="KW-1185">Reference proteome</keyword>
<name>A0A841HJR8_9GAMM</name>
<feature type="transmembrane region" description="Helical" evidence="8">
    <location>
        <begin position="246"/>
        <end position="266"/>
    </location>
</feature>
<dbReference type="PANTHER" id="PTHR36838:SF1">
    <property type="entry name" value="SLR1864 PROTEIN"/>
    <property type="match status" value="1"/>
</dbReference>
<feature type="transmembrane region" description="Helical" evidence="8">
    <location>
        <begin position="186"/>
        <end position="206"/>
    </location>
</feature>
<comment type="subcellular location">
    <subcellularLocation>
        <location evidence="1">Cell membrane</location>
        <topology evidence="1">Multi-pass membrane protein</topology>
    </subcellularLocation>
</comment>
<evidence type="ECO:0000313" key="9">
    <source>
        <dbReference type="EMBL" id="MBB6093036.1"/>
    </source>
</evidence>
<dbReference type="Gene3D" id="1.20.1530.20">
    <property type="match status" value="1"/>
</dbReference>
<reference evidence="9 10" key="1">
    <citation type="submission" date="2020-08" db="EMBL/GenBank/DDBJ databases">
        <title>Genomic Encyclopedia of Type Strains, Phase IV (KMG-IV): sequencing the most valuable type-strain genomes for metagenomic binning, comparative biology and taxonomic classification.</title>
        <authorList>
            <person name="Goeker M."/>
        </authorList>
    </citation>
    <scope>NUCLEOTIDE SEQUENCE [LARGE SCALE GENOMIC DNA]</scope>
    <source>
        <strain evidence="9 10">DSM 26723</strain>
    </source>
</reference>
<dbReference type="EMBL" id="JACHHZ010000002">
    <property type="protein sequence ID" value="MBB6093036.1"/>
    <property type="molecule type" value="Genomic_DNA"/>
</dbReference>
<dbReference type="InterPro" id="IPR038770">
    <property type="entry name" value="Na+/solute_symporter_sf"/>
</dbReference>
<proteinExistence type="inferred from homology"/>
<feature type="transmembrane region" description="Helical" evidence="8">
    <location>
        <begin position="158"/>
        <end position="180"/>
    </location>
</feature>
<evidence type="ECO:0008006" key="11">
    <source>
        <dbReference type="Google" id="ProtNLM"/>
    </source>
</evidence>
<dbReference type="Proteomes" id="UP000588068">
    <property type="component" value="Unassembled WGS sequence"/>
</dbReference>
<protein>
    <recommendedName>
        <fullName evidence="11">Transporter</fullName>
    </recommendedName>
</protein>
<comment type="caution">
    <text evidence="9">The sequence shown here is derived from an EMBL/GenBank/DDBJ whole genome shotgun (WGS) entry which is preliminary data.</text>
</comment>
<dbReference type="InterPro" id="IPR004776">
    <property type="entry name" value="Mem_transp_PIN-like"/>
</dbReference>
<evidence type="ECO:0000256" key="6">
    <source>
        <dbReference type="ARBA" id="ARBA00022989"/>
    </source>
</evidence>
<gene>
    <name evidence="9" type="ORF">HNQ60_001914</name>
</gene>
<dbReference type="AlphaFoldDB" id="A0A841HJR8"/>
<dbReference type="PANTHER" id="PTHR36838">
    <property type="entry name" value="AUXIN EFFLUX CARRIER FAMILY PROTEIN"/>
    <property type="match status" value="1"/>
</dbReference>
<evidence type="ECO:0000256" key="4">
    <source>
        <dbReference type="ARBA" id="ARBA00022475"/>
    </source>
</evidence>
<evidence type="ECO:0000256" key="2">
    <source>
        <dbReference type="ARBA" id="ARBA00010145"/>
    </source>
</evidence>
<keyword evidence="3" id="KW-0813">Transport</keyword>
<feature type="transmembrane region" description="Helical" evidence="8">
    <location>
        <begin position="127"/>
        <end position="146"/>
    </location>
</feature>